<comment type="caution">
    <text evidence="6">The sequence shown here is derived from an EMBL/GenBank/DDBJ whole genome shotgun (WGS) entry which is preliminary data.</text>
</comment>
<dbReference type="Proteomes" id="UP000663852">
    <property type="component" value="Unassembled WGS sequence"/>
</dbReference>
<dbReference type="EMBL" id="CAJNOJ010000002">
    <property type="protein sequence ID" value="CAF0727234.1"/>
    <property type="molecule type" value="Genomic_DNA"/>
</dbReference>
<dbReference type="InterPro" id="IPR036617">
    <property type="entry name" value="BAF_sf"/>
</dbReference>
<dbReference type="Pfam" id="PF02961">
    <property type="entry name" value="SAM_BAF"/>
    <property type="match status" value="1"/>
</dbReference>
<evidence type="ECO:0000313" key="6">
    <source>
        <dbReference type="EMBL" id="CAF0752702.1"/>
    </source>
</evidence>
<reference evidence="6" key="1">
    <citation type="submission" date="2021-02" db="EMBL/GenBank/DDBJ databases">
        <authorList>
            <person name="Nowell W R."/>
        </authorList>
    </citation>
    <scope>NUCLEOTIDE SEQUENCE</scope>
</reference>
<sequence length="91" mass="10117">MSSSTTQKFREFMAEPIGDKSIRDVPGIGDVLGTKLSDAGYERAYTLFGKYLLCNKDLEEFQDWIQTQCGANSHQAKSAAQAFADWAEAFI</sequence>
<evidence type="ECO:0000256" key="3">
    <source>
        <dbReference type="ARBA" id="ARBA00074730"/>
    </source>
</evidence>
<evidence type="ECO:0000256" key="1">
    <source>
        <dbReference type="ARBA" id="ARBA00004123"/>
    </source>
</evidence>
<name>A0A813PL01_ADIRI</name>
<organism evidence="6 7">
    <name type="scientific">Adineta ricciae</name>
    <name type="common">Rotifer</name>
    <dbReference type="NCBI Taxonomy" id="249248"/>
    <lineage>
        <taxon>Eukaryota</taxon>
        <taxon>Metazoa</taxon>
        <taxon>Spiralia</taxon>
        <taxon>Gnathifera</taxon>
        <taxon>Rotifera</taxon>
        <taxon>Eurotatoria</taxon>
        <taxon>Bdelloidea</taxon>
        <taxon>Adinetida</taxon>
        <taxon>Adinetidae</taxon>
        <taxon>Adineta</taxon>
    </lineage>
</organism>
<dbReference type="GO" id="GO:0005634">
    <property type="term" value="C:nucleus"/>
    <property type="evidence" value="ECO:0007669"/>
    <property type="project" value="UniProtKB-SubCell"/>
</dbReference>
<dbReference type="FunFam" id="1.10.150.40:FF:000002">
    <property type="entry name" value="Barrier to autointegration factor 2"/>
    <property type="match status" value="1"/>
</dbReference>
<proteinExistence type="predicted"/>
<evidence type="ECO:0000313" key="7">
    <source>
        <dbReference type="Proteomes" id="UP000663828"/>
    </source>
</evidence>
<protein>
    <recommendedName>
        <fullName evidence="3">Barrier-to-autointegration factor-like protein</fullName>
    </recommendedName>
    <alternativeName>
        <fullName evidence="4">Barrier-to-autointegration factor 2</fullName>
    </alternativeName>
</protein>
<dbReference type="PANTHER" id="PTHR47507:SF6">
    <property type="entry name" value="BARRIER-TO-AUTOINTEGRATION FACTOR"/>
    <property type="match status" value="1"/>
</dbReference>
<accession>A0A813PL01</accession>
<dbReference type="OrthoDB" id="9997163at2759"/>
<evidence type="ECO:0000256" key="2">
    <source>
        <dbReference type="ARBA" id="ARBA00023242"/>
    </source>
</evidence>
<dbReference type="InterPro" id="IPR051387">
    <property type="entry name" value="BAF"/>
</dbReference>
<dbReference type="InterPro" id="IPR004122">
    <property type="entry name" value="BAF_prot"/>
</dbReference>
<keyword evidence="7" id="KW-1185">Reference proteome</keyword>
<dbReference type="SUPFAM" id="SSF47798">
    <property type="entry name" value="Barrier-to-autointegration factor, BAF"/>
    <property type="match status" value="1"/>
</dbReference>
<dbReference type="GO" id="GO:0051276">
    <property type="term" value="P:chromosome organization"/>
    <property type="evidence" value="ECO:0007669"/>
    <property type="project" value="TreeGrafter"/>
</dbReference>
<keyword evidence="2" id="KW-0539">Nucleus</keyword>
<dbReference type="SMART" id="SM01023">
    <property type="entry name" value="BAF"/>
    <property type="match status" value="1"/>
</dbReference>
<dbReference type="GO" id="GO:0003677">
    <property type="term" value="F:DNA binding"/>
    <property type="evidence" value="ECO:0007669"/>
    <property type="project" value="InterPro"/>
</dbReference>
<dbReference type="Proteomes" id="UP000663828">
    <property type="component" value="Unassembled WGS sequence"/>
</dbReference>
<gene>
    <name evidence="5" type="ORF">EDS130_LOCUS812</name>
    <name evidence="6" type="ORF">XAT740_LOCUS511</name>
</gene>
<evidence type="ECO:0000313" key="5">
    <source>
        <dbReference type="EMBL" id="CAF0727234.1"/>
    </source>
</evidence>
<evidence type="ECO:0000256" key="4">
    <source>
        <dbReference type="ARBA" id="ARBA00079764"/>
    </source>
</evidence>
<dbReference type="EMBL" id="CAJNOR010000014">
    <property type="protein sequence ID" value="CAF0752702.1"/>
    <property type="molecule type" value="Genomic_DNA"/>
</dbReference>
<dbReference type="GO" id="GO:0000793">
    <property type="term" value="C:condensed chromosome"/>
    <property type="evidence" value="ECO:0007669"/>
    <property type="project" value="TreeGrafter"/>
</dbReference>
<comment type="subcellular location">
    <subcellularLocation>
        <location evidence="1">Nucleus</location>
    </subcellularLocation>
</comment>
<dbReference type="Gene3D" id="1.10.150.40">
    <property type="entry name" value="Barrier-to-autointegration factor, BAF"/>
    <property type="match status" value="1"/>
</dbReference>
<dbReference type="AlphaFoldDB" id="A0A813PL01"/>
<dbReference type="PANTHER" id="PTHR47507">
    <property type="entry name" value="BARRIER TO AUTOINTEGRATION FACTOR 2"/>
    <property type="match status" value="1"/>
</dbReference>